<accession>A0A081NH41</accession>
<protein>
    <submittedName>
        <fullName evidence="3">3-oxoacyl-ACP reductase</fullName>
    </submittedName>
</protein>
<organism evidence="3 4">
    <name type="scientific">Endozoicomonas numazuensis</name>
    <dbReference type="NCBI Taxonomy" id="1137799"/>
    <lineage>
        <taxon>Bacteria</taxon>
        <taxon>Pseudomonadati</taxon>
        <taxon>Pseudomonadota</taxon>
        <taxon>Gammaproteobacteria</taxon>
        <taxon>Oceanospirillales</taxon>
        <taxon>Endozoicomonadaceae</taxon>
        <taxon>Endozoicomonas</taxon>
    </lineage>
</organism>
<dbReference type="EMBL" id="JOKH01000002">
    <property type="protein sequence ID" value="KEQ17764.1"/>
    <property type="molecule type" value="Genomic_DNA"/>
</dbReference>
<dbReference type="OrthoDB" id="9790785at2"/>
<evidence type="ECO:0000313" key="4">
    <source>
        <dbReference type="Proteomes" id="UP000028073"/>
    </source>
</evidence>
<evidence type="ECO:0000256" key="1">
    <source>
        <dbReference type="ARBA" id="ARBA00006484"/>
    </source>
</evidence>
<dbReference type="PROSITE" id="PS00061">
    <property type="entry name" value="ADH_SHORT"/>
    <property type="match status" value="1"/>
</dbReference>
<dbReference type="GO" id="GO:0016491">
    <property type="term" value="F:oxidoreductase activity"/>
    <property type="evidence" value="ECO:0007669"/>
    <property type="project" value="UniProtKB-KW"/>
</dbReference>
<dbReference type="RefSeq" id="WP_034834636.1">
    <property type="nucleotide sequence ID" value="NZ_JOKH01000002.1"/>
</dbReference>
<dbReference type="Gene3D" id="3.40.50.720">
    <property type="entry name" value="NAD(P)-binding Rossmann-like Domain"/>
    <property type="match status" value="1"/>
</dbReference>
<sequence length="257" mass="27831">MFEYTAPNNLLQDKIILVTGAGSGIGRTAALNFARHGATVILLGRTTSKLEEVYDEIEENGWPQAAIYPMNLAGASEQDYANLAETLDKEFGRLDGLLHNAGLLGELKAIAQYDLDKWNEVMLVNVTAPFLLSREVLPLLRKAKSGSIAFTSSSVGHQGRAHWGAYSISKFATEGLMQVMADEEDGLSQVRVNTINPGGTRTAMRASAYPGEDPMSRPTPEDIMPLYLYLMGDDSQSVSGKAFHAQLPGNPENIATL</sequence>
<keyword evidence="2" id="KW-0560">Oxidoreductase</keyword>
<reference evidence="3 4" key="1">
    <citation type="submission" date="2014-06" db="EMBL/GenBank/DDBJ databases">
        <title>Whole Genome Sequences of Three Symbiotic Endozoicomonas Bacteria.</title>
        <authorList>
            <person name="Neave M.J."/>
            <person name="Apprill A."/>
            <person name="Voolstra C.R."/>
        </authorList>
    </citation>
    <scope>NUCLEOTIDE SEQUENCE [LARGE SCALE GENOMIC DNA]</scope>
    <source>
        <strain evidence="3 4">DSM 25634</strain>
    </source>
</reference>
<dbReference type="STRING" id="1137799.GZ78_08775"/>
<dbReference type="InterPro" id="IPR002347">
    <property type="entry name" value="SDR_fam"/>
</dbReference>
<dbReference type="PRINTS" id="PR00081">
    <property type="entry name" value="GDHRDH"/>
</dbReference>
<dbReference type="InterPro" id="IPR020904">
    <property type="entry name" value="Sc_DH/Rdtase_CS"/>
</dbReference>
<dbReference type="AlphaFoldDB" id="A0A081NH41"/>
<proteinExistence type="inferred from homology"/>
<dbReference type="Pfam" id="PF00106">
    <property type="entry name" value="adh_short"/>
    <property type="match status" value="1"/>
</dbReference>
<name>A0A081NH41_9GAMM</name>
<gene>
    <name evidence="3" type="ORF">GZ78_08775</name>
</gene>
<dbReference type="SUPFAM" id="SSF51735">
    <property type="entry name" value="NAD(P)-binding Rossmann-fold domains"/>
    <property type="match status" value="1"/>
</dbReference>
<evidence type="ECO:0000313" key="3">
    <source>
        <dbReference type="EMBL" id="KEQ17764.1"/>
    </source>
</evidence>
<dbReference type="InterPro" id="IPR036291">
    <property type="entry name" value="NAD(P)-bd_dom_sf"/>
</dbReference>
<dbReference type="NCBIfam" id="NF006509">
    <property type="entry name" value="PRK08945.1"/>
    <property type="match status" value="1"/>
</dbReference>
<dbReference type="PANTHER" id="PTHR42901">
    <property type="entry name" value="ALCOHOL DEHYDROGENASE"/>
    <property type="match status" value="1"/>
</dbReference>
<dbReference type="eggNOG" id="COG1028">
    <property type="taxonomic scope" value="Bacteria"/>
</dbReference>
<dbReference type="PANTHER" id="PTHR42901:SF1">
    <property type="entry name" value="ALCOHOL DEHYDROGENASE"/>
    <property type="match status" value="1"/>
</dbReference>
<evidence type="ECO:0000256" key="2">
    <source>
        <dbReference type="ARBA" id="ARBA00023002"/>
    </source>
</evidence>
<dbReference type="Proteomes" id="UP000028073">
    <property type="component" value="Unassembled WGS sequence"/>
</dbReference>
<comment type="similarity">
    <text evidence="1">Belongs to the short-chain dehydrogenases/reductases (SDR) family.</text>
</comment>
<keyword evidence="4" id="KW-1185">Reference proteome</keyword>
<comment type="caution">
    <text evidence="3">The sequence shown here is derived from an EMBL/GenBank/DDBJ whole genome shotgun (WGS) entry which is preliminary data.</text>
</comment>